<dbReference type="OrthoDB" id="248877at2"/>
<accession>A0A5C6ADI4</accession>
<evidence type="ECO:0000313" key="5">
    <source>
        <dbReference type="Proteomes" id="UP000316213"/>
    </source>
</evidence>
<reference evidence="4 5" key="1">
    <citation type="submission" date="2019-02" db="EMBL/GenBank/DDBJ databases">
        <title>Deep-cultivation of Planctomycetes and their phenomic and genomic characterization uncovers novel biology.</title>
        <authorList>
            <person name="Wiegand S."/>
            <person name="Jogler M."/>
            <person name="Boedeker C."/>
            <person name="Pinto D."/>
            <person name="Vollmers J."/>
            <person name="Rivas-Marin E."/>
            <person name="Kohn T."/>
            <person name="Peeters S.H."/>
            <person name="Heuer A."/>
            <person name="Rast P."/>
            <person name="Oberbeckmann S."/>
            <person name="Bunk B."/>
            <person name="Jeske O."/>
            <person name="Meyerdierks A."/>
            <person name="Storesund J.E."/>
            <person name="Kallscheuer N."/>
            <person name="Luecker S."/>
            <person name="Lage O.M."/>
            <person name="Pohl T."/>
            <person name="Merkel B.J."/>
            <person name="Hornburger P."/>
            <person name="Mueller R.-W."/>
            <person name="Bruemmer F."/>
            <person name="Labrenz M."/>
            <person name="Spormann A.M."/>
            <person name="Op Den Camp H."/>
            <person name="Overmann J."/>
            <person name="Amann R."/>
            <person name="Jetten M.S.M."/>
            <person name="Mascher T."/>
            <person name="Medema M.H."/>
            <person name="Devos D.P."/>
            <person name="Kaster A.-K."/>
            <person name="Ovreas L."/>
            <person name="Rohde M."/>
            <person name="Galperin M.Y."/>
            <person name="Jogler C."/>
        </authorList>
    </citation>
    <scope>NUCLEOTIDE SEQUENCE [LARGE SCALE GENOMIC DNA]</scope>
    <source>
        <strain evidence="4 5">Pla100</strain>
    </source>
</reference>
<sequence length="712" mass="78601">MRQLSWSVMATPSARERVTELNPLESGSDVGAFVAALSAEASDRDEFLHKLASHFQVWFAAGVVAVHDDQWDHSRMLVNDSSLAAGIDRDRLRDLLVRAGKSVLSAQVPVRDVSGLVMAGQPEMVATGLTIELLPSPQRVAAVIILRDPPPPAELMAKMKLLGSCGRAIQTTRSGVDVPSKEMQSPSREIQSVDRSRSVNELDRLASVRQSLRSFHQTLDPTATAYRIASELPRLLPCERAVVLLPTSMGRRRKYVVNAISGSSVVDRRSPLIQTMNALADKVAVMNQAMILPRQLQDDASDITVSDLPPQIMEPLESYLDESGVLSCVVIPVHTEDEDQRHDESGSDTNLDRSPRQLPIAILFLETFSGQPSQSITPAMREITLEAATAITNATRYDNVFALPLRRPLAGLSRRVIRNWVAVISLVLIGLAAASWFIRVDHNVVATGIARPVERRAMFARVDGIVETIAVRDGERVSADDILLRLENAEVQREAQSLAGQLTTATAKLASLRAMQLASNDDPTQTAQNVIEQRTLANEIETLGQRIEINRMMQDELIVRAPIDGVVVGWRMDEKLQSRPVRRGDRLLAIIAPDGDWELDLKLEETKSGEVMRRYQLGEKLPISFAVLSRPTETMRATVQAVGGIARRQAEGKMVVDVMASIDADSISGFQSDNLRGDIDVTAKIVCGQRRLIDSWTDELVAWFHRNILFRF</sequence>
<proteinExistence type="predicted"/>
<dbReference type="Gene3D" id="1.10.287.470">
    <property type="entry name" value="Helix hairpin bin"/>
    <property type="match status" value="1"/>
</dbReference>
<feature type="region of interest" description="Disordered" evidence="2">
    <location>
        <begin position="173"/>
        <end position="196"/>
    </location>
</feature>
<dbReference type="GO" id="GO:0015679">
    <property type="term" value="P:plasma membrane copper ion transport"/>
    <property type="evidence" value="ECO:0007669"/>
    <property type="project" value="TreeGrafter"/>
</dbReference>
<evidence type="ECO:0000256" key="2">
    <source>
        <dbReference type="SAM" id="MobiDB-lite"/>
    </source>
</evidence>
<evidence type="ECO:0000313" key="4">
    <source>
        <dbReference type="EMBL" id="TWT96303.1"/>
    </source>
</evidence>
<dbReference type="InterPro" id="IPR029016">
    <property type="entry name" value="GAF-like_dom_sf"/>
</dbReference>
<dbReference type="Proteomes" id="UP000316213">
    <property type="component" value="Unassembled WGS sequence"/>
</dbReference>
<keyword evidence="5" id="KW-1185">Reference proteome</keyword>
<dbReference type="PANTHER" id="PTHR30097">
    <property type="entry name" value="CATION EFFLUX SYSTEM PROTEIN CUSB"/>
    <property type="match status" value="1"/>
</dbReference>
<dbReference type="AlphaFoldDB" id="A0A5C6ADI4"/>
<dbReference type="Gene3D" id="3.30.450.40">
    <property type="match status" value="1"/>
</dbReference>
<keyword evidence="1" id="KW-0813">Transport</keyword>
<keyword evidence="3" id="KW-1133">Transmembrane helix</keyword>
<keyword evidence="3" id="KW-0472">Membrane</keyword>
<organism evidence="4 5">
    <name type="scientific">Neorhodopirellula pilleata</name>
    <dbReference type="NCBI Taxonomy" id="2714738"/>
    <lineage>
        <taxon>Bacteria</taxon>
        <taxon>Pseudomonadati</taxon>
        <taxon>Planctomycetota</taxon>
        <taxon>Planctomycetia</taxon>
        <taxon>Pirellulales</taxon>
        <taxon>Pirellulaceae</taxon>
        <taxon>Neorhodopirellula</taxon>
    </lineage>
</organism>
<dbReference type="PANTHER" id="PTHR30097:SF4">
    <property type="entry name" value="SLR6042 PROTEIN"/>
    <property type="match status" value="1"/>
</dbReference>
<dbReference type="GO" id="GO:0060003">
    <property type="term" value="P:copper ion export"/>
    <property type="evidence" value="ECO:0007669"/>
    <property type="project" value="TreeGrafter"/>
</dbReference>
<feature type="transmembrane region" description="Helical" evidence="3">
    <location>
        <begin position="416"/>
        <end position="438"/>
    </location>
</feature>
<evidence type="ECO:0000256" key="1">
    <source>
        <dbReference type="ARBA" id="ARBA00022448"/>
    </source>
</evidence>
<name>A0A5C6ADI4_9BACT</name>
<dbReference type="EMBL" id="SJPM01000005">
    <property type="protein sequence ID" value="TWT96303.1"/>
    <property type="molecule type" value="Genomic_DNA"/>
</dbReference>
<keyword evidence="3" id="KW-0812">Transmembrane</keyword>
<gene>
    <name evidence="4" type="ORF">Pla100_27800</name>
</gene>
<dbReference type="InterPro" id="IPR051909">
    <property type="entry name" value="MFP_Cation_Efflux"/>
</dbReference>
<evidence type="ECO:0000256" key="3">
    <source>
        <dbReference type="SAM" id="Phobius"/>
    </source>
</evidence>
<dbReference type="GO" id="GO:0030313">
    <property type="term" value="C:cell envelope"/>
    <property type="evidence" value="ECO:0007669"/>
    <property type="project" value="TreeGrafter"/>
</dbReference>
<protein>
    <submittedName>
        <fullName evidence="4">HlyD family secretion protein</fullName>
    </submittedName>
</protein>
<dbReference type="Gene3D" id="2.40.50.100">
    <property type="match status" value="1"/>
</dbReference>
<dbReference type="SUPFAM" id="SSF111369">
    <property type="entry name" value="HlyD-like secretion proteins"/>
    <property type="match status" value="1"/>
</dbReference>
<comment type="caution">
    <text evidence="4">The sequence shown here is derived from an EMBL/GenBank/DDBJ whole genome shotgun (WGS) entry which is preliminary data.</text>
</comment>